<sequence>MFGVILSRRIHGLKSAEKQDLCHDDGLVTRRTVSMRMEKQKYSSALDKTPVIRKAFSMRKTDSDSDSDSPLLTTDHCRTIDNEYDPVDEDEENLLMTPPIEYYNKRNNFFQVCRRLFRF</sequence>
<organism evidence="1 2">
    <name type="scientific">Xanthoceras sorbifolium</name>
    <dbReference type="NCBI Taxonomy" id="99658"/>
    <lineage>
        <taxon>Eukaryota</taxon>
        <taxon>Viridiplantae</taxon>
        <taxon>Streptophyta</taxon>
        <taxon>Embryophyta</taxon>
        <taxon>Tracheophyta</taxon>
        <taxon>Spermatophyta</taxon>
        <taxon>Magnoliopsida</taxon>
        <taxon>eudicotyledons</taxon>
        <taxon>Gunneridae</taxon>
        <taxon>Pentapetalae</taxon>
        <taxon>rosids</taxon>
        <taxon>malvids</taxon>
        <taxon>Sapindales</taxon>
        <taxon>Sapindaceae</taxon>
        <taxon>Xanthoceroideae</taxon>
        <taxon>Xanthoceras</taxon>
    </lineage>
</organism>
<proteinExistence type="predicted"/>
<reference evidence="1 2" key="1">
    <citation type="submission" date="2021-02" db="EMBL/GenBank/DDBJ databases">
        <title>Plant Genome Project.</title>
        <authorList>
            <person name="Zhang R.-G."/>
        </authorList>
    </citation>
    <scope>NUCLEOTIDE SEQUENCE [LARGE SCALE GENOMIC DNA]</scope>
    <source>
        <tissue evidence="1">Leaves</tissue>
    </source>
</reference>
<keyword evidence="2" id="KW-1185">Reference proteome</keyword>
<protein>
    <submittedName>
        <fullName evidence="1">Uncharacterized protein</fullName>
    </submittedName>
</protein>
<gene>
    <name evidence="1" type="ORF">JRO89_XS07G0266300</name>
</gene>
<accession>A0ABQ8HV60</accession>
<dbReference type="Proteomes" id="UP000827721">
    <property type="component" value="Unassembled WGS sequence"/>
</dbReference>
<evidence type="ECO:0000313" key="1">
    <source>
        <dbReference type="EMBL" id="KAH7568250.1"/>
    </source>
</evidence>
<comment type="caution">
    <text evidence="1">The sequence shown here is derived from an EMBL/GenBank/DDBJ whole genome shotgun (WGS) entry which is preliminary data.</text>
</comment>
<name>A0ABQ8HV60_9ROSI</name>
<evidence type="ECO:0000313" key="2">
    <source>
        <dbReference type="Proteomes" id="UP000827721"/>
    </source>
</evidence>
<dbReference type="EMBL" id="JAFEMO010000007">
    <property type="protein sequence ID" value="KAH7568250.1"/>
    <property type="molecule type" value="Genomic_DNA"/>
</dbReference>